<evidence type="ECO:0000313" key="5">
    <source>
        <dbReference type="Proteomes" id="UP001150062"/>
    </source>
</evidence>
<evidence type="ECO:0000313" key="4">
    <source>
        <dbReference type="EMBL" id="KAJ6255499.1"/>
    </source>
</evidence>
<sequence>MNELSTQEDNKLQYLNFNSKKNQFICSTTDSFKIYTACPFLERFESSFNLKKLKFVEILGSSNVLCYVSEKYPKSVFVWDDIEKKELMEVQQKTNVCSIRINLNTLIVLTETSIIMYQLSDLSIVNYYSTMKNPKGIISVKENLQDELEMIAIFDDKIGFVRVVNYTEKNPFNRSFQAFEEPLGGLKFNNSGRYLAVSTSNGKRIRIFESKSGICLLQLIVGNKDADIYSMSFSSDHNFFVITSSNGSLQLFELPFDLKDSSNRTKERNGISFGKHGQKLQKCIINYKLQNSSTNKISFVFDELILVATNGWYYRFLVNPEKKTIKEQEENHFYY</sequence>
<dbReference type="InterPro" id="IPR036322">
    <property type="entry name" value="WD40_repeat_dom_sf"/>
</dbReference>
<protein>
    <submittedName>
        <fullName evidence="4">Wd-repeat protein interacting with phosphoinosides wipi -related</fullName>
    </submittedName>
</protein>
<dbReference type="SMART" id="SM00320">
    <property type="entry name" value="WD40"/>
    <property type="match status" value="2"/>
</dbReference>
<dbReference type="SUPFAM" id="SSF50978">
    <property type="entry name" value="WD40 repeat-like"/>
    <property type="match status" value="1"/>
</dbReference>
<keyword evidence="1" id="KW-0853">WD repeat</keyword>
<dbReference type="Gene3D" id="2.130.10.10">
    <property type="entry name" value="YVTN repeat-like/Quinoprotein amine dehydrogenase"/>
    <property type="match status" value="1"/>
</dbReference>
<dbReference type="Pfam" id="PF21032">
    <property type="entry name" value="PROPPIN"/>
    <property type="match status" value="1"/>
</dbReference>
<dbReference type="PANTHER" id="PTHR11227">
    <property type="entry name" value="WD-REPEAT PROTEIN INTERACTING WITH PHOSPHOINOSIDES WIPI -RELATED"/>
    <property type="match status" value="1"/>
</dbReference>
<dbReference type="Proteomes" id="UP001150062">
    <property type="component" value="Unassembled WGS sequence"/>
</dbReference>
<dbReference type="InterPro" id="IPR048720">
    <property type="entry name" value="PROPPIN"/>
</dbReference>
<evidence type="ECO:0000256" key="2">
    <source>
        <dbReference type="ARBA" id="ARBA00022737"/>
    </source>
</evidence>
<reference evidence="4" key="1">
    <citation type="submission" date="2022-08" db="EMBL/GenBank/DDBJ databases">
        <title>Novel sulfate-reducing endosymbionts in the free-living metamonad Anaeramoeba.</title>
        <authorList>
            <person name="Jerlstrom-Hultqvist J."/>
            <person name="Cepicka I."/>
            <person name="Gallot-Lavallee L."/>
            <person name="Salas-Leiva D."/>
            <person name="Curtis B.A."/>
            <person name="Zahonova K."/>
            <person name="Pipaliya S."/>
            <person name="Dacks J."/>
            <person name="Roger A.J."/>
        </authorList>
    </citation>
    <scope>NUCLEOTIDE SEQUENCE</scope>
    <source>
        <strain evidence="4">Schooner1</strain>
    </source>
</reference>
<evidence type="ECO:0000256" key="1">
    <source>
        <dbReference type="ARBA" id="ARBA00022574"/>
    </source>
</evidence>
<proteinExistence type="inferred from homology"/>
<gene>
    <name evidence="4" type="ORF">M0813_11375</name>
</gene>
<dbReference type="EMBL" id="JAOAOG010000004">
    <property type="protein sequence ID" value="KAJ6255499.1"/>
    <property type="molecule type" value="Genomic_DNA"/>
</dbReference>
<comment type="similarity">
    <text evidence="3">Belongs to the WD repeat PROPPIN family.</text>
</comment>
<name>A0ABQ8ZF22_9EUKA</name>
<comment type="caution">
    <text evidence="4">The sequence shown here is derived from an EMBL/GenBank/DDBJ whole genome shotgun (WGS) entry which is preliminary data.</text>
</comment>
<evidence type="ECO:0000256" key="3">
    <source>
        <dbReference type="ARBA" id="ARBA00025740"/>
    </source>
</evidence>
<keyword evidence="2" id="KW-0677">Repeat</keyword>
<organism evidence="4 5">
    <name type="scientific">Anaeramoeba flamelloides</name>
    <dbReference type="NCBI Taxonomy" id="1746091"/>
    <lineage>
        <taxon>Eukaryota</taxon>
        <taxon>Metamonada</taxon>
        <taxon>Anaeramoebidae</taxon>
        <taxon>Anaeramoeba</taxon>
    </lineage>
</organism>
<dbReference type="InterPro" id="IPR015943">
    <property type="entry name" value="WD40/YVTN_repeat-like_dom_sf"/>
</dbReference>
<accession>A0ABQ8ZF22</accession>
<dbReference type="InterPro" id="IPR001680">
    <property type="entry name" value="WD40_rpt"/>
</dbReference>
<keyword evidence="5" id="KW-1185">Reference proteome</keyword>